<dbReference type="InterPro" id="IPR001789">
    <property type="entry name" value="Sig_transdc_resp-reg_receiver"/>
</dbReference>
<keyword evidence="2" id="KW-0902">Two-component regulatory system</keyword>
<evidence type="ECO:0000256" key="5">
    <source>
        <dbReference type="ARBA" id="ARBA00023163"/>
    </source>
</evidence>
<evidence type="ECO:0000259" key="9">
    <source>
        <dbReference type="PROSITE" id="PS51755"/>
    </source>
</evidence>
<dbReference type="Gene3D" id="1.10.10.10">
    <property type="entry name" value="Winged helix-like DNA-binding domain superfamily/Winged helix DNA-binding domain"/>
    <property type="match status" value="1"/>
</dbReference>
<dbReference type="SUPFAM" id="SSF46894">
    <property type="entry name" value="C-terminal effector domain of the bipartite response regulators"/>
    <property type="match status" value="1"/>
</dbReference>
<dbReference type="RefSeq" id="WP_209942586.1">
    <property type="nucleotide sequence ID" value="NZ_JAGGJU010000002.1"/>
</dbReference>
<feature type="domain" description="OmpR/PhoB-type" evidence="9">
    <location>
        <begin position="134"/>
        <end position="234"/>
    </location>
</feature>
<dbReference type="Proteomes" id="UP000759443">
    <property type="component" value="Unassembled WGS sequence"/>
</dbReference>
<dbReference type="PROSITE" id="PS51755">
    <property type="entry name" value="OMPR_PHOB"/>
    <property type="match status" value="1"/>
</dbReference>
<evidence type="ECO:0000256" key="2">
    <source>
        <dbReference type="ARBA" id="ARBA00023012"/>
    </source>
</evidence>
<dbReference type="PROSITE" id="PS50110">
    <property type="entry name" value="RESPONSE_REGULATORY"/>
    <property type="match status" value="1"/>
</dbReference>
<dbReference type="PANTHER" id="PTHR48111:SF4">
    <property type="entry name" value="DNA-BINDING DUAL TRANSCRIPTIONAL REGULATOR OMPR"/>
    <property type="match status" value="1"/>
</dbReference>
<feature type="DNA-binding region" description="OmpR/PhoB-type" evidence="7">
    <location>
        <begin position="134"/>
        <end position="234"/>
    </location>
</feature>
<feature type="domain" description="Response regulatory" evidence="8">
    <location>
        <begin position="7"/>
        <end position="120"/>
    </location>
</feature>
<keyword evidence="1 6" id="KW-0597">Phosphoprotein</keyword>
<dbReference type="SMART" id="SM00862">
    <property type="entry name" value="Trans_reg_C"/>
    <property type="match status" value="1"/>
</dbReference>
<dbReference type="PANTHER" id="PTHR48111">
    <property type="entry name" value="REGULATOR OF RPOS"/>
    <property type="match status" value="1"/>
</dbReference>
<evidence type="ECO:0000256" key="1">
    <source>
        <dbReference type="ARBA" id="ARBA00022553"/>
    </source>
</evidence>
<dbReference type="InterPro" id="IPR001867">
    <property type="entry name" value="OmpR/PhoB-type_DNA-bd"/>
</dbReference>
<gene>
    <name evidence="10" type="ORF">J2Z17_000890</name>
</gene>
<dbReference type="SUPFAM" id="SSF52172">
    <property type="entry name" value="CheY-like"/>
    <property type="match status" value="1"/>
</dbReference>
<dbReference type="Gene3D" id="6.10.250.690">
    <property type="match status" value="1"/>
</dbReference>
<evidence type="ECO:0000313" key="10">
    <source>
        <dbReference type="EMBL" id="MBP1849469.1"/>
    </source>
</evidence>
<dbReference type="GO" id="GO:0003677">
    <property type="term" value="F:DNA binding"/>
    <property type="evidence" value="ECO:0007669"/>
    <property type="project" value="UniProtKB-KW"/>
</dbReference>
<protein>
    <submittedName>
        <fullName evidence="10">DNA-binding response OmpR family regulator</fullName>
    </submittedName>
</protein>
<feature type="modified residue" description="4-aspartylphosphate" evidence="6">
    <location>
        <position position="56"/>
    </location>
</feature>
<dbReference type="CDD" id="cd00383">
    <property type="entry name" value="trans_reg_C"/>
    <property type="match status" value="1"/>
</dbReference>
<dbReference type="Pfam" id="PF00486">
    <property type="entry name" value="Trans_reg_C"/>
    <property type="match status" value="1"/>
</dbReference>
<accession>A0ABS4DV16</accession>
<keyword evidence="3" id="KW-0805">Transcription regulation</keyword>
<dbReference type="InterPro" id="IPR036388">
    <property type="entry name" value="WH-like_DNA-bd_sf"/>
</dbReference>
<dbReference type="Gene3D" id="3.40.50.2300">
    <property type="match status" value="1"/>
</dbReference>
<evidence type="ECO:0000313" key="11">
    <source>
        <dbReference type="Proteomes" id="UP000759443"/>
    </source>
</evidence>
<sequence length="241" mass="26547">MENTGAMIVIVEDDAEIRGLVSDLLGREGYGVRAVDNAAALDACLNDITPDLLILDLMLPGEDGLSICRRMRATSNLPILMLTAKGDEIDRVVGLEMGADDYLVKPFGPRELLARVRALLRRAEASTVQPVKAARRYAFDRFVVDLDSRQLTDKEGIALSLTSAEFDMLACFVTRPRRVLSRDQILDWIHGRSSEPFDRTVDVLISRLRKKLDSASPGTPLISTVRNGGYLFTATVQQQAG</sequence>
<keyword evidence="4 7" id="KW-0238">DNA-binding</keyword>
<dbReference type="Pfam" id="PF00072">
    <property type="entry name" value="Response_reg"/>
    <property type="match status" value="1"/>
</dbReference>
<keyword evidence="11" id="KW-1185">Reference proteome</keyword>
<evidence type="ECO:0000256" key="7">
    <source>
        <dbReference type="PROSITE-ProRule" id="PRU01091"/>
    </source>
</evidence>
<dbReference type="InterPro" id="IPR039420">
    <property type="entry name" value="WalR-like"/>
</dbReference>
<name>A0ABS4DV16_9HYPH</name>
<dbReference type="SMART" id="SM00448">
    <property type="entry name" value="REC"/>
    <property type="match status" value="1"/>
</dbReference>
<evidence type="ECO:0000259" key="8">
    <source>
        <dbReference type="PROSITE" id="PS50110"/>
    </source>
</evidence>
<evidence type="ECO:0000256" key="3">
    <source>
        <dbReference type="ARBA" id="ARBA00023015"/>
    </source>
</evidence>
<keyword evidence="5" id="KW-0804">Transcription</keyword>
<organism evidence="10 11">
    <name type="scientific">Rhizobium halophytocola</name>
    <dbReference type="NCBI Taxonomy" id="735519"/>
    <lineage>
        <taxon>Bacteria</taxon>
        <taxon>Pseudomonadati</taxon>
        <taxon>Pseudomonadota</taxon>
        <taxon>Alphaproteobacteria</taxon>
        <taxon>Hyphomicrobiales</taxon>
        <taxon>Rhizobiaceae</taxon>
        <taxon>Rhizobium/Agrobacterium group</taxon>
        <taxon>Rhizobium</taxon>
    </lineage>
</organism>
<proteinExistence type="predicted"/>
<comment type="caution">
    <text evidence="10">The sequence shown here is derived from an EMBL/GenBank/DDBJ whole genome shotgun (WGS) entry which is preliminary data.</text>
</comment>
<dbReference type="InterPro" id="IPR016032">
    <property type="entry name" value="Sig_transdc_resp-reg_C-effctor"/>
</dbReference>
<dbReference type="EMBL" id="JAGGJU010000002">
    <property type="protein sequence ID" value="MBP1849469.1"/>
    <property type="molecule type" value="Genomic_DNA"/>
</dbReference>
<dbReference type="InterPro" id="IPR011006">
    <property type="entry name" value="CheY-like_superfamily"/>
</dbReference>
<reference evidence="10 11" key="1">
    <citation type="submission" date="2021-03" db="EMBL/GenBank/DDBJ databases">
        <title>Genomic Encyclopedia of Type Strains, Phase IV (KMG-IV): sequencing the most valuable type-strain genomes for metagenomic binning, comparative biology and taxonomic classification.</title>
        <authorList>
            <person name="Goeker M."/>
        </authorList>
    </citation>
    <scope>NUCLEOTIDE SEQUENCE [LARGE SCALE GENOMIC DNA]</scope>
    <source>
        <strain evidence="10 11">DSM 21600</strain>
    </source>
</reference>
<evidence type="ECO:0000256" key="4">
    <source>
        <dbReference type="ARBA" id="ARBA00023125"/>
    </source>
</evidence>
<evidence type="ECO:0000256" key="6">
    <source>
        <dbReference type="PROSITE-ProRule" id="PRU00169"/>
    </source>
</evidence>